<dbReference type="HOGENOM" id="CLU_021278_1_3_3"/>
<keyword evidence="2" id="KW-0808">Transferase</keyword>
<evidence type="ECO:0000259" key="1">
    <source>
        <dbReference type="Pfam" id="PF00485"/>
    </source>
</evidence>
<evidence type="ECO:0000313" key="3">
    <source>
        <dbReference type="Proteomes" id="UP000001422"/>
    </source>
</evidence>
<name>Q7U6J4_PARMW</name>
<dbReference type="KEGG" id="syw:SYNW1344"/>
<organism evidence="2 3">
    <name type="scientific">Parasynechococcus marenigrum (strain WH8102)</name>
    <dbReference type="NCBI Taxonomy" id="84588"/>
    <lineage>
        <taxon>Bacteria</taxon>
        <taxon>Bacillati</taxon>
        <taxon>Cyanobacteriota</taxon>
        <taxon>Cyanophyceae</taxon>
        <taxon>Synechococcales</taxon>
        <taxon>Prochlorococcaceae</taxon>
        <taxon>Parasynechococcus</taxon>
        <taxon>Parasynechococcus marenigrum</taxon>
    </lineage>
</organism>
<evidence type="ECO:0000313" key="2">
    <source>
        <dbReference type="EMBL" id="CAE07859.1"/>
    </source>
</evidence>
<sequence length="203" mass="23315">MTPLWPVLCICGPSAAGKTTFAASLSQALQARGRQPLQIACDDYYRQDWSPHPLFGFDTADAIDDQALRVDLSAARQGQAQTLRTYDMRTRRVQRRSITTPYDVILLEGAYGPQHLVSDFPFFLVIYLEESVPRRLWRRLRRDVRDRHRSPRYVIRQMFREMLPGERHFIEPLKQNASVVIRDQSKGLDQVLALLGSVASDDV</sequence>
<dbReference type="CDD" id="cd02028">
    <property type="entry name" value="UMPK_like"/>
    <property type="match status" value="1"/>
</dbReference>
<dbReference type="SUPFAM" id="SSF52540">
    <property type="entry name" value="P-loop containing nucleoside triphosphate hydrolases"/>
    <property type="match status" value="1"/>
</dbReference>
<dbReference type="GO" id="GO:0004849">
    <property type="term" value="F:uridine kinase activity"/>
    <property type="evidence" value="ECO:0007669"/>
    <property type="project" value="UniProtKB-EC"/>
</dbReference>
<keyword evidence="3" id="KW-1185">Reference proteome</keyword>
<dbReference type="Pfam" id="PF00485">
    <property type="entry name" value="PRK"/>
    <property type="match status" value="1"/>
</dbReference>
<dbReference type="PANTHER" id="PTHR10285">
    <property type="entry name" value="URIDINE KINASE"/>
    <property type="match status" value="1"/>
</dbReference>
<dbReference type="RefSeq" id="WP_011128208.1">
    <property type="nucleotide sequence ID" value="NC_005070.1"/>
</dbReference>
<dbReference type="Proteomes" id="UP000001422">
    <property type="component" value="Chromosome"/>
</dbReference>
<dbReference type="Gene3D" id="3.40.50.300">
    <property type="entry name" value="P-loop containing nucleotide triphosphate hydrolases"/>
    <property type="match status" value="1"/>
</dbReference>
<dbReference type="AlphaFoldDB" id="Q7U6J4"/>
<feature type="domain" description="Phosphoribulokinase/uridine kinase" evidence="1">
    <location>
        <begin position="7"/>
        <end position="182"/>
    </location>
</feature>
<proteinExistence type="predicted"/>
<dbReference type="InterPro" id="IPR027417">
    <property type="entry name" value="P-loop_NTPase"/>
</dbReference>
<dbReference type="InterPro" id="IPR006083">
    <property type="entry name" value="PRK/URK"/>
</dbReference>
<gene>
    <name evidence="2" type="ordered locus">SYNW1344</name>
</gene>
<dbReference type="EMBL" id="BX569692">
    <property type="protein sequence ID" value="CAE07859.1"/>
    <property type="molecule type" value="Genomic_DNA"/>
</dbReference>
<dbReference type="eggNOG" id="COG0572">
    <property type="taxonomic scope" value="Bacteria"/>
</dbReference>
<dbReference type="STRING" id="84588.SYNW1344"/>
<dbReference type="PRINTS" id="PR00988">
    <property type="entry name" value="URIDINKINASE"/>
</dbReference>
<dbReference type="EC" id="2.7.1.48" evidence="2"/>
<accession>Q7U6J4</accession>
<dbReference type="GO" id="GO:0005524">
    <property type="term" value="F:ATP binding"/>
    <property type="evidence" value="ECO:0007669"/>
    <property type="project" value="InterPro"/>
</dbReference>
<protein>
    <submittedName>
        <fullName evidence="2">Possible phosphoribulokinase/uridine kinase family protein</fullName>
        <ecNumber evidence="2">2.7.1.48</ecNumber>
    </submittedName>
</protein>
<reference evidence="2 3" key="1">
    <citation type="journal article" date="2003" name="Nature">
        <title>The genome of a motile marine Synechococcus.</title>
        <authorList>
            <person name="Palenik B."/>
            <person name="Brahamsha B."/>
            <person name="Larimer F."/>
            <person name="Land M."/>
            <person name="Hauser L."/>
            <person name="Chain P."/>
            <person name="Lamerdin J."/>
            <person name="Regala W."/>
            <person name="Allen E.A."/>
            <person name="McCarren J."/>
            <person name="Paulsen I."/>
            <person name="Dufresne A."/>
            <person name="Partensky F."/>
            <person name="Webb E."/>
            <person name="Waterbury J."/>
        </authorList>
    </citation>
    <scope>NUCLEOTIDE SEQUENCE [LARGE SCALE GENOMIC DNA]</scope>
    <source>
        <strain evidence="2 3">WH8102</strain>
    </source>
</reference>